<dbReference type="SUPFAM" id="SSF46689">
    <property type="entry name" value="Homeodomain-like"/>
    <property type="match status" value="1"/>
</dbReference>
<protein>
    <recommendedName>
        <fullName evidence="2">HTH psq-type domain-containing protein</fullName>
    </recommendedName>
</protein>
<organism evidence="3 4">
    <name type="scientific">Cryptolaemus montrouzieri</name>
    <dbReference type="NCBI Taxonomy" id="559131"/>
    <lineage>
        <taxon>Eukaryota</taxon>
        <taxon>Metazoa</taxon>
        <taxon>Ecdysozoa</taxon>
        <taxon>Arthropoda</taxon>
        <taxon>Hexapoda</taxon>
        <taxon>Insecta</taxon>
        <taxon>Pterygota</taxon>
        <taxon>Neoptera</taxon>
        <taxon>Endopterygota</taxon>
        <taxon>Coleoptera</taxon>
        <taxon>Polyphaga</taxon>
        <taxon>Cucujiformia</taxon>
        <taxon>Coccinelloidea</taxon>
        <taxon>Coccinellidae</taxon>
        <taxon>Scymninae</taxon>
        <taxon>Scymnini</taxon>
        <taxon>Cryptolaemus</taxon>
    </lineage>
</organism>
<accession>A0ABD2NZJ2</accession>
<dbReference type="GO" id="GO:0005634">
    <property type="term" value="C:nucleus"/>
    <property type="evidence" value="ECO:0007669"/>
    <property type="project" value="UniProtKB-SubCell"/>
</dbReference>
<evidence type="ECO:0000313" key="3">
    <source>
        <dbReference type="EMBL" id="KAL3284128.1"/>
    </source>
</evidence>
<keyword evidence="4" id="KW-1185">Reference proteome</keyword>
<feature type="domain" description="HTH psq-type" evidence="2">
    <location>
        <begin position="95"/>
        <end position="132"/>
    </location>
</feature>
<dbReference type="Gene3D" id="1.10.10.60">
    <property type="entry name" value="Homeodomain-like"/>
    <property type="match status" value="1"/>
</dbReference>
<name>A0ABD2NZJ2_9CUCU</name>
<proteinExistence type="predicted"/>
<evidence type="ECO:0000259" key="2">
    <source>
        <dbReference type="Pfam" id="PF05225"/>
    </source>
</evidence>
<evidence type="ECO:0000313" key="4">
    <source>
        <dbReference type="Proteomes" id="UP001516400"/>
    </source>
</evidence>
<evidence type="ECO:0000256" key="1">
    <source>
        <dbReference type="ARBA" id="ARBA00004123"/>
    </source>
</evidence>
<dbReference type="Pfam" id="PF05225">
    <property type="entry name" value="HTH_psq"/>
    <property type="match status" value="1"/>
</dbReference>
<dbReference type="Proteomes" id="UP001516400">
    <property type="component" value="Unassembled WGS sequence"/>
</dbReference>
<reference evidence="3 4" key="1">
    <citation type="journal article" date="2021" name="BMC Biol.">
        <title>Horizontally acquired antibacterial genes associated with adaptive radiation of ladybird beetles.</title>
        <authorList>
            <person name="Li H.S."/>
            <person name="Tang X.F."/>
            <person name="Huang Y.H."/>
            <person name="Xu Z.Y."/>
            <person name="Chen M.L."/>
            <person name="Du X.Y."/>
            <person name="Qiu B.Y."/>
            <person name="Chen P.T."/>
            <person name="Zhang W."/>
            <person name="Slipinski A."/>
            <person name="Escalona H.E."/>
            <person name="Waterhouse R.M."/>
            <person name="Zwick A."/>
            <person name="Pang H."/>
        </authorList>
    </citation>
    <scope>NUCLEOTIDE SEQUENCE [LARGE SCALE GENOMIC DNA]</scope>
    <source>
        <strain evidence="3">SYSU2018</strain>
    </source>
</reference>
<sequence>MKDININYLPSLGVTLDSTGEFRQILLVNVYIQYAVKVHRNWNSKHILVSNFLAVSECVQKWQRYSCRARETRTQWLGCKKKIGDYFMNYNSSTLRKALQSVKRKQKTLREAAEYYEAPTSSLHDRLKKLRLKSMVVSLQFQLQKKKCWLTGL</sequence>
<comment type="subcellular location">
    <subcellularLocation>
        <location evidence="1">Nucleus</location>
    </subcellularLocation>
</comment>
<dbReference type="InterPro" id="IPR007889">
    <property type="entry name" value="HTH_Psq"/>
</dbReference>
<dbReference type="InterPro" id="IPR009057">
    <property type="entry name" value="Homeodomain-like_sf"/>
</dbReference>
<comment type="caution">
    <text evidence="3">The sequence shown here is derived from an EMBL/GenBank/DDBJ whole genome shotgun (WGS) entry which is preliminary data.</text>
</comment>
<dbReference type="EMBL" id="JABFTP020000165">
    <property type="protein sequence ID" value="KAL3284128.1"/>
    <property type="molecule type" value="Genomic_DNA"/>
</dbReference>
<gene>
    <name evidence="3" type="ORF">HHI36_018296</name>
</gene>
<dbReference type="AlphaFoldDB" id="A0ABD2NZJ2"/>